<comment type="caution">
    <text evidence="7">The sequence shown here is derived from an EMBL/GenBank/DDBJ whole genome shotgun (WGS) entry which is preliminary data.</text>
</comment>
<keyword evidence="5 6" id="KW-0472">Membrane</keyword>
<name>A0A2K0T6Q3_9HYPO</name>
<evidence type="ECO:0000256" key="3">
    <source>
        <dbReference type="ARBA" id="ARBA00022692"/>
    </source>
</evidence>
<accession>A0A2K0T6Q3</accession>
<evidence type="ECO:0000256" key="4">
    <source>
        <dbReference type="ARBA" id="ARBA00022989"/>
    </source>
</evidence>
<comment type="subcellular location">
    <subcellularLocation>
        <location evidence="1">Membrane</location>
        <topology evidence="1">Multi-pass membrane protein</topology>
    </subcellularLocation>
</comment>
<organism evidence="7 8">
    <name type="scientific">Trichoderma gamsii</name>
    <dbReference type="NCBI Taxonomy" id="398673"/>
    <lineage>
        <taxon>Eukaryota</taxon>
        <taxon>Fungi</taxon>
        <taxon>Dikarya</taxon>
        <taxon>Ascomycota</taxon>
        <taxon>Pezizomycotina</taxon>
        <taxon>Sordariomycetes</taxon>
        <taxon>Hypocreomycetidae</taxon>
        <taxon>Hypocreales</taxon>
        <taxon>Hypocreaceae</taxon>
        <taxon>Trichoderma</taxon>
    </lineage>
</organism>
<sequence>MDSKVTTATVQATVLNALSGVFAQGILAYRKGAVDEIDVSSILRFIVYTVLTTPPNYRWQEFLEQTFPTTTEPKEEVQILKDKPSPSPPQDAVAGGKLNIANTAAKFFLDQGLGAPVNTLLFICLMGQMNLQSYDGILSSVVSDFWPMLFAGYRVWPLVCLLNLVVVPFDYRQLVGSIAGLGWGVFLSLSQMK</sequence>
<proteinExistence type="inferred from homology"/>
<gene>
    <name evidence="7" type="ORF">TGAMA5MH_07082</name>
</gene>
<keyword evidence="3 6" id="KW-0812">Transmembrane</keyword>
<dbReference type="OrthoDB" id="10267969at2759"/>
<comment type="similarity">
    <text evidence="2 6">Belongs to the peroxisomal membrane protein PXMP2/4 family.</text>
</comment>
<feature type="transmembrane region" description="Helical" evidence="6">
    <location>
        <begin position="145"/>
        <end position="167"/>
    </location>
</feature>
<dbReference type="GO" id="GO:0005778">
    <property type="term" value="C:peroxisomal membrane"/>
    <property type="evidence" value="ECO:0007669"/>
    <property type="project" value="TreeGrafter"/>
</dbReference>
<evidence type="ECO:0000256" key="5">
    <source>
        <dbReference type="ARBA" id="ARBA00023136"/>
    </source>
</evidence>
<keyword evidence="4 6" id="KW-1133">Transmembrane helix</keyword>
<feature type="transmembrane region" description="Helical" evidence="6">
    <location>
        <begin position="174"/>
        <end position="192"/>
    </location>
</feature>
<dbReference type="PANTHER" id="PTHR11266">
    <property type="entry name" value="PEROXISOMAL MEMBRANE PROTEIN 2, PXMP2 MPV17"/>
    <property type="match status" value="1"/>
</dbReference>
<dbReference type="EMBL" id="MTYH01000059">
    <property type="protein sequence ID" value="PNP41212.1"/>
    <property type="molecule type" value="Genomic_DNA"/>
</dbReference>
<evidence type="ECO:0000256" key="2">
    <source>
        <dbReference type="ARBA" id="ARBA00006824"/>
    </source>
</evidence>
<dbReference type="AlphaFoldDB" id="A0A2K0T6Q3"/>
<dbReference type="Pfam" id="PF04117">
    <property type="entry name" value="Mpv17_PMP22"/>
    <property type="match status" value="1"/>
</dbReference>
<evidence type="ECO:0000313" key="7">
    <source>
        <dbReference type="EMBL" id="PNP41212.1"/>
    </source>
</evidence>
<dbReference type="PANTHER" id="PTHR11266:SF80">
    <property type="entry name" value="PEROXISOMAL MEMBRANE PROTEIN 2"/>
    <property type="match status" value="1"/>
</dbReference>
<reference evidence="7 8" key="1">
    <citation type="submission" date="2017-02" db="EMBL/GenBank/DDBJ databases">
        <title>Genomes of Trichoderma spp. with biocontrol activity.</title>
        <authorList>
            <person name="Gardiner D."/>
            <person name="Kazan K."/>
            <person name="Vos C."/>
            <person name="Harvey P."/>
        </authorList>
    </citation>
    <scope>NUCLEOTIDE SEQUENCE [LARGE SCALE GENOMIC DNA]</scope>
    <source>
        <strain evidence="7 8">A5MH</strain>
    </source>
</reference>
<dbReference type="InterPro" id="IPR007248">
    <property type="entry name" value="Mpv17_PMP22"/>
</dbReference>
<dbReference type="Proteomes" id="UP000236546">
    <property type="component" value="Unassembled WGS sequence"/>
</dbReference>
<protein>
    <recommendedName>
        <fullName evidence="9">Integral membrane protein, Mpv17/PMP22 family</fullName>
    </recommendedName>
</protein>
<evidence type="ECO:0000256" key="1">
    <source>
        <dbReference type="ARBA" id="ARBA00004141"/>
    </source>
</evidence>
<evidence type="ECO:0000256" key="6">
    <source>
        <dbReference type="RuleBase" id="RU363053"/>
    </source>
</evidence>
<evidence type="ECO:0000313" key="8">
    <source>
        <dbReference type="Proteomes" id="UP000236546"/>
    </source>
</evidence>
<evidence type="ECO:0008006" key="9">
    <source>
        <dbReference type="Google" id="ProtNLM"/>
    </source>
</evidence>